<dbReference type="EMBL" id="JAAAIN010002245">
    <property type="protein sequence ID" value="KAG0295308.1"/>
    <property type="molecule type" value="Genomic_DNA"/>
</dbReference>
<dbReference type="AlphaFoldDB" id="A0A9P6QTT6"/>
<feature type="non-terminal residue" evidence="1">
    <location>
        <position position="1"/>
    </location>
</feature>
<name>A0A9P6QTT6_9FUNG</name>
<gene>
    <name evidence="1" type="ORF">BGZ97_004845</name>
</gene>
<proteinExistence type="predicted"/>
<comment type="caution">
    <text evidence="1">The sequence shown here is derived from an EMBL/GenBank/DDBJ whole genome shotgun (WGS) entry which is preliminary data.</text>
</comment>
<dbReference type="Proteomes" id="UP000823405">
    <property type="component" value="Unassembled WGS sequence"/>
</dbReference>
<evidence type="ECO:0000313" key="2">
    <source>
        <dbReference type="Proteomes" id="UP000823405"/>
    </source>
</evidence>
<sequence length="79" mass="8791">PTLSLEHFATLGQAIVWNVEGSDMLQKFRDFRRGNLGPFSLARDGIADLTLESAFSRVLGPTLLSSVRRTDPAPDIYER</sequence>
<dbReference type="OrthoDB" id="2393864at2759"/>
<accession>A0A9P6QTT6</accession>
<evidence type="ECO:0000313" key="1">
    <source>
        <dbReference type="EMBL" id="KAG0295308.1"/>
    </source>
</evidence>
<keyword evidence="2" id="KW-1185">Reference proteome</keyword>
<organism evidence="1 2">
    <name type="scientific">Linnemannia gamsii</name>
    <dbReference type="NCBI Taxonomy" id="64522"/>
    <lineage>
        <taxon>Eukaryota</taxon>
        <taxon>Fungi</taxon>
        <taxon>Fungi incertae sedis</taxon>
        <taxon>Mucoromycota</taxon>
        <taxon>Mortierellomycotina</taxon>
        <taxon>Mortierellomycetes</taxon>
        <taxon>Mortierellales</taxon>
        <taxon>Mortierellaceae</taxon>
        <taxon>Linnemannia</taxon>
    </lineage>
</organism>
<reference evidence="1" key="1">
    <citation type="journal article" date="2020" name="Fungal Divers.">
        <title>Resolving the Mortierellaceae phylogeny through synthesis of multi-gene phylogenetics and phylogenomics.</title>
        <authorList>
            <person name="Vandepol N."/>
            <person name="Liber J."/>
            <person name="Desiro A."/>
            <person name="Na H."/>
            <person name="Kennedy M."/>
            <person name="Barry K."/>
            <person name="Grigoriev I.V."/>
            <person name="Miller A.N."/>
            <person name="O'Donnell K."/>
            <person name="Stajich J.E."/>
            <person name="Bonito G."/>
        </authorList>
    </citation>
    <scope>NUCLEOTIDE SEQUENCE</scope>
    <source>
        <strain evidence="1">NVP60</strain>
    </source>
</reference>
<protein>
    <submittedName>
        <fullName evidence="1">Uncharacterized protein</fullName>
    </submittedName>
</protein>